<reference evidence="3" key="1">
    <citation type="submission" date="2022-06" db="EMBL/GenBank/DDBJ databases">
        <title>Genome Sequence of Candolleomyces eurysporus.</title>
        <authorList>
            <person name="Buettner E."/>
        </authorList>
    </citation>
    <scope>NUCLEOTIDE SEQUENCE</scope>
    <source>
        <strain evidence="3">VTCC 930004</strain>
    </source>
</reference>
<evidence type="ECO:0000313" key="4">
    <source>
        <dbReference type="Proteomes" id="UP001140091"/>
    </source>
</evidence>
<dbReference type="OrthoDB" id="5569250at2759"/>
<proteinExistence type="predicted"/>
<comment type="caution">
    <text evidence="3">The sequence shown here is derived from an EMBL/GenBank/DDBJ whole genome shotgun (WGS) entry which is preliminary data.</text>
</comment>
<dbReference type="InterPro" id="IPR008266">
    <property type="entry name" value="Tyr_kinase_AS"/>
</dbReference>
<evidence type="ECO:0000259" key="2">
    <source>
        <dbReference type="Pfam" id="PF17667"/>
    </source>
</evidence>
<dbReference type="InterPro" id="IPR011009">
    <property type="entry name" value="Kinase-like_dom_sf"/>
</dbReference>
<dbReference type="Gene3D" id="1.10.510.10">
    <property type="entry name" value="Transferase(Phosphotransferase) domain 1"/>
    <property type="match status" value="1"/>
</dbReference>
<evidence type="ECO:0000256" key="1">
    <source>
        <dbReference type="SAM" id="MobiDB-lite"/>
    </source>
</evidence>
<sequence>MFRFSEAVHGLKPLTTQKFLDFLKSAGPIPKNTLKKGFTFGFEDFVTPANKLAAHIKRKHLPTRSLLVFNNTGDTRPRGHLTDTECRPDYTAAFEENWNNGSTFWPLMQLVGEKASKGDNSPEQTAVSYLHYLLLARPDLRVAQGLLTTEKGVTLLLGIGGVGIRSLVFSWEEKKKKEFSEAMFAFIYRLYDPGKFADETYVKTTLEVHEQVATAIYDIRIRTNSAQAIECLGFRSIYASTPFETRTHVLLNPFSEVVVDGKPLTVIKDQLCRSNTRFNEEVILNHIHREGPVPGVVQSAFHEVNTNTFVKSRSQFRTGLQEFGRSIMSVDTVEEMLEVLFDVLELQRYLRFELNVLHRDISKGNIMITDPETRVPSPTGASTSEDRLHKNICFIKHLRDERYDQHETSVLLIDFNHAEILETKTGADSKKTFRTGTPAFIARAVENNGALPFPKDIRLVAGIPKAPRAYASQHPKRSEDFPPSSATILSEIPDDHPRPWRHDVDHDSESVFWVFLYWAMGVQPNDHPSEPSPSGPWSDLTGSWIARDRLIRAPDTDGVVHSFLRPLVSLIVDLSHILRCDGSWLPASDKRSSTGYVGEAFQRLILEFLEDNKDKDFMREKLKIEERRSIDPMIWLLSIPITKTEQRLAEEQARAQKRKLAEIEDAEEQDRRQHPDFATTSTSQSEDDELEDDEED</sequence>
<dbReference type="PROSITE" id="PS00109">
    <property type="entry name" value="PROTEIN_KINASE_TYR"/>
    <property type="match status" value="1"/>
</dbReference>
<feature type="region of interest" description="Disordered" evidence="1">
    <location>
        <begin position="648"/>
        <end position="696"/>
    </location>
</feature>
<name>A0A9W8IVU5_9AGAR</name>
<dbReference type="Pfam" id="PF17667">
    <property type="entry name" value="Pkinase_fungal"/>
    <property type="match status" value="1"/>
</dbReference>
<keyword evidence="4" id="KW-1185">Reference proteome</keyword>
<dbReference type="InterPro" id="IPR040976">
    <property type="entry name" value="Pkinase_fungal"/>
</dbReference>
<feature type="non-terminal residue" evidence="3">
    <location>
        <position position="696"/>
    </location>
</feature>
<evidence type="ECO:0000313" key="3">
    <source>
        <dbReference type="EMBL" id="KAJ2923881.1"/>
    </source>
</evidence>
<dbReference type="SUPFAM" id="SSF56112">
    <property type="entry name" value="Protein kinase-like (PK-like)"/>
    <property type="match status" value="1"/>
</dbReference>
<dbReference type="GO" id="GO:0004672">
    <property type="term" value="F:protein kinase activity"/>
    <property type="evidence" value="ECO:0007669"/>
    <property type="project" value="InterPro"/>
</dbReference>
<accession>A0A9W8IVU5</accession>
<protein>
    <recommendedName>
        <fullName evidence="2">Fungal-type protein kinase domain-containing protein</fullName>
    </recommendedName>
</protein>
<feature type="compositionally biased region" description="Acidic residues" evidence="1">
    <location>
        <begin position="685"/>
        <end position="696"/>
    </location>
</feature>
<dbReference type="Proteomes" id="UP001140091">
    <property type="component" value="Unassembled WGS sequence"/>
</dbReference>
<dbReference type="EMBL" id="JANBPK010001268">
    <property type="protein sequence ID" value="KAJ2923881.1"/>
    <property type="molecule type" value="Genomic_DNA"/>
</dbReference>
<dbReference type="AlphaFoldDB" id="A0A9W8IVU5"/>
<gene>
    <name evidence="3" type="ORF">H1R20_g13214</name>
</gene>
<feature type="domain" description="Fungal-type protein kinase" evidence="2">
    <location>
        <begin position="294"/>
        <end position="517"/>
    </location>
</feature>
<organism evidence="3 4">
    <name type="scientific">Candolleomyces eurysporus</name>
    <dbReference type="NCBI Taxonomy" id="2828524"/>
    <lineage>
        <taxon>Eukaryota</taxon>
        <taxon>Fungi</taxon>
        <taxon>Dikarya</taxon>
        <taxon>Basidiomycota</taxon>
        <taxon>Agaricomycotina</taxon>
        <taxon>Agaricomycetes</taxon>
        <taxon>Agaricomycetidae</taxon>
        <taxon>Agaricales</taxon>
        <taxon>Agaricineae</taxon>
        <taxon>Psathyrellaceae</taxon>
        <taxon>Candolleomyces</taxon>
    </lineage>
</organism>
<feature type="compositionally biased region" description="Basic and acidic residues" evidence="1">
    <location>
        <begin position="648"/>
        <end position="662"/>
    </location>
</feature>